<sequence length="604" mass="63540">MNPAAPTSAASESLTQTTLGLSVPSACEDVALSPPSPSCAPQAGSAARCCCSLRSRSLDVPDSVSPSVLYKSASTSESARPDSLPGAASVNPNVAPAAGSPVNPRSTPSISWAHVAKGSGNIHFSPLQYFPPPAEDGPMRPPVEVMQQCSEVARMCVEVGRGDPLPSKIQILTGAADSATTMEVEIIYHSNPARRSSALLSNQKRASISLPLTQAPGVEGICAAVQLPLDQAPGLDGGGCHAAHVLADVNLASQAGFKPSVSGSELQDGLEKGSFECGLDGSGVDNSASDEPTERSVLDVFDSINSFAILQDPAEFDVQGLQCGPPIELSCNTSVLMPGTASEDLVLVEMDSGLAKQSAHESEFSGGVDELSSMKTLPVLAERFDADSAESAPEAGFSSWKAETSKDEMLEDLALDQASSLRRVRFSPEILTAEALSSAPHRRRLAPCSDICHPVKSRRSKLGFSASEDVPVVDGPSPGAVIECHDPSIPPSDGVTPEMEPVSVIDPDITPSPISQCFGVIFFRSDNCWGTSWRSALFRLDCDLLDLYYDGSGVAMREFPAWQIFGVLLLGRSGLTRVVAGAKNFRCAAFDFRFLECLCKWVPE</sequence>
<dbReference type="EMBL" id="BSYO01000005">
    <property type="protein sequence ID" value="GMH04866.1"/>
    <property type="molecule type" value="Genomic_DNA"/>
</dbReference>
<feature type="region of interest" description="Disordered" evidence="1">
    <location>
        <begin position="72"/>
        <end position="107"/>
    </location>
</feature>
<dbReference type="AlphaFoldDB" id="A0AAD3S618"/>
<dbReference type="Proteomes" id="UP001279734">
    <property type="component" value="Unassembled WGS sequence"/>
</dbReference>
<name>A0AAD3S618_NEPGR</name>
<accession>A0AAD3S618</accession>
<feature type="compositionally biased region" description="Low complexity" evidence="1">
    <location>
        <begin position="86"/>
        <end position="99"/>
    </location>
</feature>
<keyword evidence="3" id="KW-1185">Reference proteome</keyword>
<gene>
    <name evidence="2" type="ORF">Nepgr_006706</name>
</gene>
<protein>
    <submittedName>
        <fullName evidence="2">Uncharacterized protein</fullName>
    </submittedName>
</protein>
<evidence type="ECO:0000313" key="3">
    <source>
        <dbReference type="Proteomes" id="UP001279734"/>
    </source>
</evidence>
<reference evidence="2" key="1">
    <citation type="submission" date="2023-05" db="EMBL/GenBank/DDBJ databases">
        <title>Nepenthes gracilis genome sequencing.</title>
        <authorList>
            <person name="Fukushima K."/>
        </authorList>
    </citation>
    <scope>NUCLEOTIDE SEQUENCE</scope>
    <source>
        <strain evidence="2">SING2019-196</strain>
    </source>
</reference>
<evidence type="ECO:0000256" key="1">
    <source>
        <dbReference type="SAM" id="MobiDB-lite"/>
    </source>
</evidence>
<evidence type="ECO:0000313" key="2">
    <source>
        <dbReference type="EMBL" id="GMH04866.1"/>
    </source>
</evidence>
<proteinExistence type="predicted"/>
<organism evidence="2 3">
    <name type="scientific">Nepenthes gracilis</name>
    <name type="common">Slender pitcher plant</name>
    <dbReference type="NCBI Taxonomy" id="150966"/>
    <lineage>
        <taxon>Eukaryota</taxon>
        <taxon>Viridiplantae</taxon>
        <taxon>Streptophyta</taxon>
        <taxon>Embryophyta</taxon>
        <taxon>Tracheophyta</taxon>
        <taxon>Spermatophyta</taxon>
        <taxon>Magnoliopsida</taxon>
        <taxon>eudicotyledons</taxon>
        <taxon>Gunneridae</taxon>
        <taxon>Pentapetalae</taxon>
        <taxon>Caryophyllales</taxon>
        <taxon>Nepenthaceae</taxon>
        <taxon>Nepenthes</taxon>
    </lineage>
</organism>
<comment type="caution">
    <text evidence="2">The sequence shown here is derived from an EMBL/GenBank/DDBJ whole genome shotgun (WGS) entry which is preliminary data.</text>
</comment>